<name>X1LT86_9ZZZZ</name>
<organism evidence="1">
    <name type="scientific">marine sediment metagenome</name>
    <dbReference type="NCBI Taxonomy" id="412755"/>
    <lineage>
        <taxon>unclassified sequences</taxon>
        <taxon>metagenomes</taxon>
        <taxon>ecological metagenomes</taxon>
    </lineage>
</organism>
<sequence>MQKKDQPDQQQVELMNEFLIIAFWGPSLEETKAERYHQIAHSGIDVLFPGNGIMSVEDNLKALDMAELALTYVYNVPGHGRQID</sequence>
<comment type="caution">
    <text evidence="1">The sequence shown here is derived from an EMBL/GenBank/DDBJ whole genome shotgun (WGS) entry which is preliminary data.</text>
</comment>
<accession>X1LT86</accession>
<gene>
    <name evidence="1" type="ORF">S06H3_21814</name>
</gene>
<proteinExistence type="predicted"/>
<feature type="non-terminal residue" evidence="1">
    <location>
        <position position="84"/>
    </location>
</feature>
<reference evidence="1" key="1">
    <citation type="journal article" date="2014" name="Front. Microbiol.">
        <title>High frequency of phylogenetically diverse reductive dehalogenase-homologous genes in deep subseafloor sedimentary metagenomes.</title>
        <authorList>
            <person name="Kawai M."/>
            <person name="Futagami T."/>
            <person name="Toyoda A."/>
            <person name="Takaki Y."/>
            <person name="Nishi S."/>
            <person name="Hori S."/>
            <person name="Arai W."/>
            <person name="Tsubouchi T."/>
            <person name="Morono Y."/>
            <person name="Uchiyama I."/>
            <person name="Ito T."/>
            <person name="Fujiyama A."/>
            <person name="Inagaki F."/>
            <person name="Takami H."/>
        </authorList>
    </citation>
    <scope>NUCLEOTIDE SEQUENCE</scope>
    <source>
        <strain evidence="1">Expedition CK06-06</strain>
    </source>
</reference>
<evidence type="ECO:0000313" key="1">
    <source>
        <dbReference type="EMBL" id="GAI09001.1"/>
    </source>
</evidence>
<dbReference type="AlphaFoldDB" id="X1LT86"/>
<protein>
    <submittedName>
        <fullName evidence="1">Uncharacterized protein</fullName>
    </submittedName>
</protein>
<dbReference type="EMBL" id="BARV01011523">
    <property type="protein sequence ID" value="GAI09001.1"/>
    <property type="molecule type" value="Genomic_DNA"/>
</dbReference>